<evidence type="ECO:0000313" key="2">
    <source>
        <dbReference type="Proteomes" id="UP000828251"/>
    </source>
</evidence>
<evidence type="ECO:0000313" key="1">
    <source>
        <dbReference type="EMBL" id="KAH1107793.1"/>
    </source>
</evidence>
<dbReference type="Proteomes" id="UP000828251">
    <property type="component" value="Unassembled WGS sequence"/>
</dbReference>
<dbReference type="EMBL" id="JAIQCV010000004">
    <property type="protein sequence ID" value="KAH1107793.1"/>
    <property type="molecule type" value="Genomic_DNA"/>
</dbReference>
<protein>
    <submittedName>
        <fullName evidence="1">Uncharacterized protein</fullName>
    </submittedName>
</protein>
<organism evidence="1 2">
    <name type="scientific">Gossypium stocksii</name>
    <dbReference type="NCBI Taxonomy" id="47602"/>
    <lineage>
        <taxon>Eukaryota</taxon>
        <taxon>Viridiplantae</taxon>
        <taxon>Streptophyta</taxon>
        <taxon>Embryophyta</taxon>
        <taxon>Tracheophyta</taxon>
        <taxon>Spermatophyta</taxon>
        <taxon>Magnoliopsida</taxon>
        <taxon>eudicotyledons</taxon>
        <taxon>Gunneridae</taxon>
        <taxon>Pentapetalae</taxon>
        <taxon>rosids</taxon>
        <taxon>malvids</taxon>
        <taxon>Malvales</taxon>
        <taxon>Malvaceae</taxon>
        <taxon>Malvoideae</taxon>
        <taxon>Gossypium</taxon>
    </lineage>
</organism>
<keyword evidence="2" id="KW-1185">Reference proteome</keyword>
<reference evidence="1 2" key="1">
    <citation type="journal article" date="2021" name="Plant Biotechnol. J.">
        <title>Multi-omics assisted identification of the key and species-specific regulatory components of drought-tolerant mechanisms in Gossypium stocksii.</title>
        <authorList>
            <person name="Yu D."/>
            <person name="Ke L."/>
            <person name="Zhang D."/>
            <person name="Wu Y."/>
            <person name="Sun Y."/>
            <person name="Mei J."/>
            <person name="Sun J."/>
            <person name="Sun Y."/>
        </authorList>
    </citation>
    <scope>NUCLEOTIDE SEQUENCE [LARGE SCALE GENOMIC DNA]</scope>
    <source>
        <strain evidence="2">cv. E1</strain>
        <tissue evidence="1">Leaf</tissue>
    </source>
</reference>
<proteinExistence type="predicted"/>
<dbReference type="AlphaFoldDB" id="A0A9D3W4G4"/>
<gene>
    <name evidence="1" type="ORF">J1N35_011561</name>
</gene>
<sequence length="168" mass="19550">MLIHAIKDCPMAREVLKYGGLNNKFLTGNYSQCIDWIEDMARKLDNTVISELTTVLWNVWNNRNNSIFRGVEDDAKVTWERTVVLSKDFQIFNLLEDLMVPKKAKEKVWQKLTQGVGKFNFDATVQGKKAYYRLITRDSDGLFLVGKWAIWLRKCKLSGPKCKLWKKA</sequence>
<name>A0A9D3W4G4_9ROSI</name>
<accession>A0A9D3W4G4</accession>
<dbReference type="OrthoDB" id="997776at2759"/>
<comment type="caution">
    <text evidence="1">The sequence shown here is derived from an EMBL/GenBank/DDBJ whole genome shotgun (WGS) entry which is preliminary data.</text>
</comment>